<proteinExistence type="predicted"/>
<keyword evidence="2" id="KW-1185">Reference proteome</keyword>
<name>A0A840V4A6_9BACT</name>
<reference evidence="1 2" key="1">
    <citation type="submission" date="2020-08" db="EMBL/GenBank/DDBJ databases">
        <title>Genomic Encyclopedia of Type Strains, Phase IV (KMG-IV): sequencing the most valuable type-strain genomes for metagenomic binning, comparative biology and taxonomic classification.</title>
        <authorList>
            <person name="Goeker M."/>
        </authorList>
    </citation>
    <scope>NUCLEOTIDE SEQUENCE [LARGE SCALE GENOMIC DNA]</scope>
    <source>
        <strain evidence="1 2">DSM 28570</strain>
    </source>
</reference>
<dbReference type="AlphaFoldDB" id="A0A840V4A6"/>
<evidence type="ECO:0000313" key="1">
    <source>
        <dbReference type="EMBL" id="MBB5348710.1"/>
    </source>
</evidence>
<dbReference type="EMBL" id="JACHEO010000014">
    <property type="protein sequence ID" value="MBB5348710.1"/>
    <property type="molecule type" value="Genomic_DNA"/>
</dbReference>
<dbReference type="Proteomes" id="UP000539642">
    <property type="component" value="Unassembled WGS sequence"/>
</dbReference>
<evidence type="ECO:0000313" key="2">
    <source>
        <dbReference type="Proteomes" id="UP000539642"/>
    </source>
</evidence>
<protein>
    <submittedName>
        <fullName evidence="1">Uncharacterized protein</fullName>
    </submittedName>
</protein>
<sequence>MENPCEKRALESNCFVAEFEDKVVGFMISFVIAFSFGMERSAWIATIE</sequence>
<gene>
    <name evidence="1" type="ORF">HNQ81_002450</name>
</gene>
<accession>A0A840V4A6</accession>
<comment type="caution">
    <text evidence="1">The sequence shown here is derived from an EMBL/GenBank/DDBJ whole genome shotgun (WGS) entry which is preliminary data.</text>
</comment>
<organism evidence="1 2">
    <name type="scientific">Desulfoprunum benzoelyticum</name>
    <dbReference type="NCBI Taxonomy" id="1506996"/>
    <lineage>
        <taxon>Bacteria</taxon>
        <taxon>Pseudomonadati</taxon>
        <taxon>Thermodesulfobacteriota</taxon>
        <taxon>Desulfobulbia</taxon>
        <taxon>Desulfobulbales</taxon>
        <taxon>Desulfobulbaceae</taxon>
        <taxon>Desulfoprunum</taxon>
    </lineage>
</organism>